<dbReference type="PANTHER" id="PTHR31190:SF449">
    <property type="entry name" value="AP2_ERF DOMAIN-CONTAINING PROTEIN"/>
    <property type="match status" value="1"/>
</dbReference>
<comment type="similarity">
    <text evidence="6">Belongs to the AP2/ERF transcription factor family. ERF subfamily.</text>
</comment>
<dbReference type="GO" id="GO:0003677">
    <property type="term" value="F:DNA binding"/>
    <property type="evidence" value="ECO:0007669"/>
    <property type="project" value="UniProtKB-KW"/>
</dbReference>
<dbReference type="Gene3D" id="3.30.730.10">
    <property type="entry name" value="AP2/ERF domain"/>
    <property type="match status" value="2"/>
</dbReference>
<protein>
    <recommendedName>
        <fullName evidence="8">AP2/ERF domain-containing protein</fullName>
    </recommendedName>
</protein>
<feature type="domain" description="AP2/ERF" evidence="8">
    <location>
        <begin position="142"/>
        <end position="200"/>
    </location>
</feature>
<dbReference type="GO" id="GO:0003700">
    <property type="term" value="F:DNA-binding transcription factor activity"/>
    <property type="evidence" value="ECO:0007669"/>
    <property type="project" value="InterPro"/>
</dbReference>
<dbReference type="CDD" id="cd00018">
    <property type="entry name" value="AP2"/>
    <property type="match status" value="2"/>
</dbReference>
<evidence type="ECO:0000259" key="8">
    <source>
        <dbReference type="PROSITE" id="PS51032"/>
    </source>
</evidence>
<proteinExistence type="inferred from homology"/>
<dbReference type="SMART" id="SM00380">
    <property type="entry name" value="AP2"/>
    <property type="match status" value="2"/>
</dbReference>
<feature type="region of interest" description="Disordered" evidence="7">
    <location>
        <begin position="412"/>
        <end position="436"/>
    </location>
</feature>
<dbReference type="InterPro" id="IPR016177">
    <property type="entry name" value="DNA-bd_dom_sf"/>
</dbReference>
<sequence>MAAAKLQACSRRKPRKKRRETTPAKIQVKMFGEKSLESGLEFNTNTVSSASNVSAATYYKSLSFSNIYSTESWGDLPFRQDDSDDMIVYNALRDAVNSGWLPPIPSQSTMTTTAEEFPQTTVPLEVAPREPGAPPLKEKGLQYKGVRRRPWGKYAAEIGDPKKIGARMWLGTYEKPEDAALAYDRAAFKMRGSKAKLNFPHLIGSNDICEPATVTSKKRLSAEPSISDYDLPRWTKQIKISSDENMSQGGNNSLGSEDLDFLESIQQYLVSTTDRDFDSLMSTCPQMENSEGTASSFCSDHGILFTDSMTSTTLAVFELDPQGQGIPAVEVACKSNARPKGSQYRGVRRRPWGKYAAEIRDPKKNGARMWLGTYETPEDAALAYDQAAFKIRGNKAKLNFPHLIGSAEYEPVRVTSKRRSPEPALMAHDGSPKRRK</sequence>
<evidence type="ECO:0000256" key="1">
    <source>
        <dbReference type="ARBA" id="ARBA00004123"/>
    </source>
</evidence>
<evidence type="ECO:0000256" key="4">
    <source>
        <dbReference type="ARBA" id="ARBA00023163"/>
    </source>
</evidence>
<reference evidence="9" key="1">
    <citation type="submission" date="2019-03" db="EMBL/GenBank/DDBJ databases">
        <authorList>
            <person name="Mank J."/>
            <person name="Almeida P."/>
        </authorList>
    </citation>
    <scope>NUCLEOTIDE SEQUENCE</scope>
    <source>
        <strain evidence="9">78183</strain>
    </source>
</reference>
<feature type="domain" description="AP2/ERF" evidence="8">
    <location>
        <begin position="343"/>
        <end position="401"/>
    </location>
</feature>
<dbReference type="PRINTS" id="PR00367">
    <property type="entry name" value="ETHRSPELEMNT"/>
</dbReference>
<evidence type="ECO:0000313" key="9">
    <source>
        <dbReference type="EMBL" id="VFU63631.1"/>
    </source>
</evidence>
<gene>
    <name evidence="9" type="ORF">SVIM_LOCUS485180</name>
</gene>
<evidence type="ECO:0000256" key="6">
    <source>
        <dbReference type="ARBA" id="ARBA00024343"/>
    </source>
</evidence>
<dbReference type="GO" id="GO:0005634">
    <property type="term" value="C:nucleus"/>
    <property type="evidence" value="ECO:0007669"/>
    <property type="project" value="UniProtKB-SubCell"/>
</dbReference>
<dbReference type="AlphaFoldDB" id="A0A6N2NA71"/>
<dbReference type="InterPro" id="IPR001471">
    <property type="entry name" value="AP2/ERF_dom"/>
</dbReference>
<feature type="compositionally biased region" description="Basic residues" evidence="7">
    <location>
        <begin position="10"/>
        <end position="19"/>
    </location>
</feature>
<dbReference type="PROSITE" id="PS51032">
    <property type="entry name" value="AP2_ERF"/>
    <property type="match status" value="2"/>
</dbReference>
<evidence type="ECO:0000256" key="5">
    <source>
        <dbReference type="ARBA" id="ARBA00023242"/>
    </source>
</evidence>
<dbReference type="PANTHER" id="PTHR31190">
    <property type="entry name" value="DNA-BINDING DOMAIN"/>
    <property type="match status" value="1"/>
</dbReference>
<dbReference type="SUPFAM" id="SSF54171">
    <property type="entry name" value="DNA-binding domain"/>
    <property type="match status" value="2"/>
</dbReference>
<evidence type="ECO:0000256" key="3">
    <source>
        <dbReference type="ARBA" id="ARBA00023125"/>
    </source>
</evidence>
<keyword evidence="3" id="KW-0238">DNA-binding</keyword>
<name>A0A6N2NA71_SALVM</name>
<accession>A0A6N2NA71</accession>
<dbReference type="EMBL" id="CAADRP010002218">
    <property type="protein sequence ID" value="VFU63631.1"/>
    <property type="molecule type" value="Genomic_DNA"/>
</dbReference>
<dbReference type="GO" id="GO:0009873">
    <property type="term" value="P:ethylene-activated signaling pathway"/>
    <property type="evidence" value="ECO:0007669"/>
    <property type="project" value="InterPro"/>
</dbReference>
<keyword evidence="4" id="KW-0804">Transcription</keyword>
<keyword evidence="5" id="KW-0539">Nucleus</keyword>
<keyword evidence="2" id="KW-0805">Transcription regulation</keyword>
<dbReference type="FunFam" id="3.30.730.10:FF:000001">
    <property type="entry name" value="Ethylene-responsive transcription factor 2"/>
    <property type="match status" value="2"/>
</dbReference>
<evidence type="ECO:0000256" key="7">
    <source>
        <dbReference type="SAM" id="MobiDB-lite"/>
    </source>
</evidence>
<evidence type="ECO:0000256" key="2">
    <source>
        <dbReference type="ARBA" id="ARBA00023015"/>
    </source>
</evidence>
<dbReference type="InterPro" id="IPR036955">
    <property type="entry name" value="AP2/ERF_dom_sf"/>
</dbReference>
<dbReference type="InterPro" id="IPR044808">
    <property type="entry name" value="ERF_plant"/>
</dbReference>
<feature type="region of interest" description="Disordered" evidence="7">
    <location>
        <begin position="1"/>
        <end position="24"/>
    </location>
</feature>
<organism evidence="9">
    <name type="scientific">Salix viminalis</name>
    <name type="common">Common osier</name>
    <name type="synonym">Basket willow</name>
    <dbReference type="NCBI Taxonomy" id="40686"/>
    <lineage>
        <taxon>Eukaryota</taxon>
        <taxon>Viridiplantae</taxon>
        <taxon>Streptophyta</taxon>
        <taxon>Embryophyta</taxon>
        <taxon>Tracheophyta</taxon>
        <taxon>Spermatophyta</taxon>
        <taxon>Magnoliopsida</taxon>
        <taxon>eudicotyledons</taxon>
        <taxon>Gunneridae</taxon>
        <taxon>Pentapetalae</taxon>
        <taxon>rosids</taxon>
        <taxon>fabids</taxon>
        <taxon>Malpighiales</taxon>
        <taxon>Salicaceae</taxon>
        <taxon>Saliceae</taxon>
        <taxon>Salix</taxon>
    </lineage>
</organism>
<dbReference type="Pfam" id="PF00847">
    <property type="entry name" value="AP2"/>
    <property type="match status" value="2"/>
</dbReference>
<comment type="subcellular location">
    <subcellularLocation>
        <location evidence="1">Nucleus</location>
    </subcellularLocation>
</comment>